<gene>
    <name evidence="2" type="ORF">H2LOC_012190</name>
</gene>
<name>A0A6B8KFM1_9HYPH</name>
<accession>A0A6B8KFM1</accession>
<reference evidence="2 3" key="1">
    <citation type="submission" date="2019-11" db="EMBL/GenBank/DDBJ databases">
        <title>The genome sequence of Methylocystis heyeri.</title>
        <authorList>
            <person name="Oshkin I.Y."/>
            <person name="Miroshnikov K."/>
            <person name="Dedysh S.N."/>
        </authorList>
    </citation>
    <scope>NUCLEOTIDE SEQUENCE [LARGE SCALE GENOMIC DNA]</scope>
    <source>
        <strain evidence="2 3">H2</strain>
    </source>
</reference>
<keyword evidence="1" id="KW-0812">Transmembrane</keyword>
<dbReference type="AlphaFoldDB" id="A0A6B8KFM1"/>
<organism evidence="2 3">
    <name type="scientific">Methylocystis heyeri</name>
    <dbReference type="NCBI Taxonomy" id="391905"/>
    <lineage>
        <taxon>Bacteria</taxon>
        <taxon>Pseudomonadati</taxon>
        <taxon>Pseudomonadota</taxon>
        <taxon>Alphaproteobacteria</taxon>
        <taxon>Hyphomicrobiales</taxon>
        <taxon>Methylocystaceae</taxon>
        <taxon>Methylocystis</taxon>
    </lineage>
</organism>
<keyword evidence="3" id="KW-1185">Reference proteome</keyword>
<feature type="transmembrane region" description="Helical" evidence="1">
    <location>
        <begin position="27"/>
        <end position="48"/>
    </location>
</feature>
<dbReference type="Proteomes" id="UP000309061">
    <property type="component" value="Chromosome"/>
</dbReference>
<keyword evidence="1" id="KW-1133">Transmembrane helix</keyword>
<evidence type="ECO:0000313" key="2">
    <source>
        <dbReference type="EMBL" id="QGM46392.1"/>
    </source>
</evidence>
<evidence type="ECO:0000256" key="1">
    <source>
        <dbReference type="SAM" id="Phobius"/>
    </source>
</evidence>
<evidence type="ECO:0000313" key="3">
    <source>
        <dbReference type="Proteomes" id="UP000309061"/>
    </source>
</evidence>
<dbReference type="RefSeq" id="WP_136496638.1">
    <property type="nucleotide sequence ID" value="NZ_CP046052.1"/>
</dbReference>
<proteinExistence type="predicted"/>
<dbReference type="KEGG" id="mhey:H2LOC_012190"/>
<keyword evidence="1" id="KW-0472">Membrane</keyword>
<dbReference type="EMBL" id="CP046052">
    <property type="protein sequence ID" value="QGM46392.1"/>
    <property type="molecule type" value="Genomic_DNA"/>
</dbReference>
<protein>
    <submittedName>
        <fullName evidence="2">Uncharacterized protein</fullName>
    </submittedName>
</protein>
<feature type="transmembrane region" description="Helical" evidence="1">
    <location>
        <begin position="54"/>
        <end position="76"/>
    </location>
</feature>
<sequence>MPNSVPNPQDGASRPAAASSVSIRHGALCVFWGGVLLASVAAVFVAAAPKEARLIGLLAAIYSGQGLIVEIMGLQVGGDNIVVPRRWGLFSPLFIVWRRRFATLGVKSILAKPKSIWGERVLLEPLSGGRQLLLFSTREQKLAFFKAVTDSNHFVSIYRTD</sequence>